<dbReference type="OMA" id="KYRDKAT"/>
<name>A0A087UZK6_STEMI</name>
<keyword evidence="5" id="KW-0106">Calcium</keyword>
<comment type="subcellular location">
    <subcellularLocation>
        <location evidence="1">Cytoplasm</location>
    </subcellularLocation>
</comment>
<dbReference type="InterPro" id="IPR002048">
    <property type="entry name" value="EF_hand_dom"/>
</dbReference>
<dbReference type="InterPro" id="IPR011992">
    <property type="entry name" value="EF-hand-dom_pair"/>
</dbReference>
<evidence type="ECO:0000256" key="5">
    <source>
        <dbReference type="ARBA" id="ARBA00022837"/>
    </source>
</evidence>
<dbReference type="InterPro" id="IPR018247">
    <property type="entry name" value="EF_Hand_1_Ca_BS"/>
</dbReference>
<evidence type="ECO:0000256" key="3">
    <source>
        <dbReference type="ARBA" id="ARBA00022723"/>
    </source>
</evidence>
<dbReference type="GO" id="GO:0005737">
    <property type="term" value="C:cytoplasm"/>
    <property type="evidence" value="ECO:0007669"/>
    <property type="project" value="UniProtKB-SubCell"/>
</dbReference>
<keyword evidence="8" id="KW-1185">Reference proteome</keyword>
<keyword evidence="3" id="KW-0479">Metal-binding</keyword>
<evidence type="ECO:0000256" key="2">
    <source>
        <dbReference type="ARBA" id="ARBA00022490"/>
    </source>
</evidence>
<dbReference type="GO" id="GO:0005509">
    <property type="term" value="F:calcium ion binding"/>
    <property type="evidence" value="ECO:0007669"/>
    <property type="project" value="InterPro"/>
</dbReference>
<feature type="non-terminal residue" evidence="7">
    <location>
        <position position="202"/>
    </location>
</feature>
<dbReference type="STRING" id="407821.A0A087UZK6"/>
<dbReference type="Gene3D" id="1.10.238.10">
    <property type="entry name" value="EF-hand"/>
    <property type="match status" value="1"/>
</dbReference>
<dbReference type="OrthoDB" id="186625at2759"/>
<dbReference type="FunFam" id="1.10.238.10:FF:000178">
    <property type="entry name" value="Calmodulin-2 A"/>
    <property type="match status" value="1"/>
</dbReference>
<dbReference type="GO" id="GO:0048306">
    <property type="term" value="F:calcium-dependent protein binding"/>
    <property type="evidence" value="ECO:0007669"/>
    <property type="project" value="UniProtKB-ARBA"/>
</dbReference>
<dbReference type="PROSITE" id="PS00018">
    <property type="entry name" value="EF_HAND_1"/>
    <property type="match status" value="3"/>
</dbReference>
<accession>A0A087UZK6</accession>
<dbReference type="AlphaFoldDB" id="A0A087UZK6"/>
<dbReference type="SUPFAM" id="SSF47473">
    <property type="entry name" value="EF-hand"/>
    <property type="match status" value="1"/>
</dbReference>
<keyword evidence="4" id="KW-0677">Repeat</keyword>
<evidence type="ECO:0000256" key="4">
    <source>
        <dbReference type="ARBA" id="ARBA00022737"/>
    </source>
</evidence>
<dbReference type="InterPro" id="IPR051426">
    <property type="entry name" value="Peflin/Sorcin_CaBP"/>
</dbReference>
<evidence type="ECO:0000313" key="7">
    <source>
        <dbReference type="EMBL" id="KFM82795.1"/>
    </source>
</evidence>
<dbReference type="EMBL" id="KK122478">
    <property type="protein sequence ID" value="KFM82795.1"/>
    <property type="molecule type" value="Genomic_DNA"/>
</dbReference>
<dbReference type="SMART" id="SM00054">
    <property type="entry name" value="EFh"/>
    <property type="match status" value="4"/>
</dbReference>
<dbReference type="CDD" id="cd16183">
    <property type="entry name" value="EFh_PEF_ALG-2"/>
    <property type="match status" value="1"/>
</dbReference>
<keyword evidence="2" id="KW-0963">Cytoplasm</keyword>
<feature type="domain" description="EF-hand" evidence="6">
    <location>
        <begin position="133"/>
        <end position="168"/>
    </location>
</feature>
<evidence type="ECO:0000259" key="6">
    <source>
        <dbReference type="PROSITE" id="PS50222"/>
    </source>
</evidence>
<dbReference type="GO" id="GO:0043226">
    <property type="term" value="C:organelle"/>
    <property type="evidence" value="ECO:0007669"/>
    <property type="project" value="UniProtKB-ARBA"/>
</dbReference>
<organism evidence="7 8">
    <name type="scientific">Stegodyphus mimosarum</name>
    <name type="common">African social velvet spider</name>
    <dbReference type="NCBI Taxonomy" id="407821"/>
    <lineage>
        <taxon>Eukaryota</taxon>
        <taxon>Metazoa</taxon>
        <taxon>Ecdysozoa</taxon>
        <taxon>Arthropoda</taxon>
        <taxon>Chelicerata</taxon>
        <taxon>Arachnida</taxon>
        <taxon>Araneae</taxon>
        <taxon>Araneomorphae</taxon>
        <taxon>Entelegynae</taxon>
        <taxon>Eresoidea</taxon>
        <taxon>Eresidae</taxon>
        <taxon>Stegodyphus</taxon>
    </lineage>
</organism>
<protein>
    <submittedName>
        <fullName evidence="7">Programmed cell death protein 6</fullName>
    </submittedName>
</protein>
<sequence>MCITSFGSIGSVLICVEGFFPVKQMATPMPDRQFLWNIFQGVDKDRSGFITATELQAALSNGTWRPFNPETVRLMIGMFDQDGNGTVNFDEFCALWKYVTDWLNCFKSFDKDGSGTIDKNELKTAFSSFGFRLSDVFYDLLIKKFDRNNTNSITFDDYIQACVMLQSLTAAFRARDTQQTGIIQISYEDFLIMVVRTMFQKP</sequence>
<evidence type="ECO:0000313" key="8">
    <source>
        <dbReference type="Proteomes" id="UP000054359"/>
    </source>
</evidence>
<dbReference type="Pfam" id="PF13499">
    <property type="entry name" value="EF-hand_7"/>
    <property type="match status" value="2"/>
</dbReference>
<dbReference type="PANTHER" id="PTHR46212">
    <property type="entry name" value="PEFLIN"/>
    <property type="match status" value="1"/>
</dbReference>
<reference evidence="7 8" key="1">
    <citation type="submission" date="2013-11" db="EMBL/GenBank/DDBJ databases">
        <title>Genome sequencing of Stegodyphus mimosarum.</title>
        <authorList>
            <person name="Bechsgaard J."/>
        </authorList>
    </citation>
    <scope>NUCLEOTIDE SEQUENCE [LARGE SCALE GENOMIC DNA]</scope>
</reference>
<feature type="domain" description="EF-hand" evidence="6">
    <location>
        <begin position="30"/>
        <end position="65"/>
    </location>
</feature>
<dbReference type="Proteomes" id="UP000054359">
    <property type="component" value="Unassembled WGS sequence"/>
</dbReference>
<evidence type="ECO:0000256" key="1">
    <source>
        <dbReference type="ARBA" id="ARBA00004496"/>
    </source>
</evidence>
<dbReference type="PANTHER" id="PTHR46212:SF9">
    <property type="entry name" value="PROGRAMMED CELL DEATH PROTEIN 6"/>
    <property type="match status" value="1"/>
</dbReference>
<feature type="domain" description="EF-hand" evidence="6">
    <location>
        <begin position="97"/>
        <end position="132"/>
    </location>
</feature>
<gene>
    <name evidence="7" type="ORF">X975_03351</name>
</gene>
<dbReference type="PROSITE" id="PS50222">
    <property type="entry name" value="EF_HAND_2"/>
    <property type="match status" value="3"/>
</dbReference>
<proteinExistence type="predicted"/>